<keyword evidence="3" id="KW-1185">Reference proteome</keyword>
<protein>
    <recommendedName>
        <fullName evidence="4">DUF2071 domain-containing protein</fullName>
    </recommendedName>
</protein>
<dbReference type="Pfam" id="PF09844">
    <property type="entry name" value="DUF2071"/>
    <property type="match status" value="1"/>
</dbReference>
<dbReference type="PANTHER" id="PTHR39186">
    <property type="entry name" value="DUF2071 FAMILY PROTEIN"/>
    <property type="match status" value="1"/>
</dbReference>
<evidence type="ECO:0000256" key="1">
    <source>
        <dbReference type="SAM" id="MobiDB-lite"/>
    </source>
</evidence>
<evidence type="ECO:0000313" key="2">
    <source>
        <dbReference type="EMBL" id="GEA84857.1"/>
    </source>
</evidence>
<dbReference type="InterPro" id="IPR023375">
    <property type="entry name" value="ADC_dom_sf"/>
</dbReference>
<dbReference type="PANTHER" id="PTHR39186:SF1">
    <property type="entry name" value="DUF2071 DOMAIN-CONTAINING PROTEIN"/>
    <property type="match status" value="1"/>
</dbReference>
<feature type="region of interest" description="Disordered" evidence="1">
    <location>
        <begin position="1"/>
        <end position="48"/>
    </location>
</feature>
<dbReference type="InterPro" id="IPR018644">
    <property type="entry name" value="DUF2071"/>
</dbReference>
<comment type="caution">
    <text evidence="2">The sequence shown here is derived from an EMBL/GenBank/DDBJ whole genome shotgun (WGS) entry which is preliminary data.</text>
</comment>
<feature type="compositionally biased region" description="Basic and acidic residues" evidence="1">
    <location>
        <begin position="1"/>
        <end position="11"/>
    </location>
</feature>
<name>A0A4Y3KLK5_9CELL</name>
<dbReference type="SUPFAM" id="SSF160104">
    <property type="entry name" value="Acetoacetate decarboxylase-like"/>
    <property type="match status" value="1"/>
</dbReference>
<accession>A0A4Y3KLK5</accession>
<sequence>MENRSLSERKSTHSGPGQAGAEARVGRGAGDSGGVQPEPITATPPPLRGRPVLRQSWCDLTFLHWRVAADVVAPLLPPGTRPDVHDGTSWVGLVPFRMVGAGAGRGPGVPWLGTFPETNVRLYSVDEHGRRGVVFLTLEAARLAFVLGSRAALALPYTWSRMSVREADGLVTYTSRRRWPGPRDATTHVVVRPGEPLPAGDPEAEFLTARWGLHTRAFGRTLYLPNRHEPWPLRAAELLTLDDHLLAACGLPGVAVRPPDSVLFSRGVRTQFGAPVGARA</sequence>
<organism evidence="2 3">
    <name type="scientific">Cellulomonas gelida</name>
    <dbReference type="NCBI Taxonomy" id="1712"/>
    <lineage>
        <taxon>Bacteria</taxon>
        <taxon>Bacillati</taxon>
        <taxon>Actinomycetota</taxon>
        <taxon>Actinomycetes</taxon>
        <taxon>Micrococcales</taxon>
        <taxon>Cellulomonadaceae</taxon>
        <taxon>Cellulomonas</taxon>
    </lineage>
</organism>
<gene>
    <name evidence="2" type="ORF">CGE01nite_21080</name>
</gene>
<dbReference type="AlphaFoldDB" id="A0A4Y3KLK5"/>
<evidence type="ECO:0008006" key="4">
    <source>
        <dbReference type="Google" id="ProtNLM"/>
    </source>
</evidence>
<evidence type="ECO:0000313" key="3">
    <source>
        <dbReference type="Proteomes" id="UP000320461"/>
    </source>
</evidence>
<dbReference type="EMBL" id="BJLQ01000021">
    <property type="protein sequence ID" value="GEA84857.1"/>
    <property type="molecule type" value="Genomic_DNA"/>
</dbReference>
<dbReference type="Proteomes" id="UP000320461">
    <property type="component" value="Unassembled WGS sequence"/>
</dbReference>
<reference evidence="2 3" key="1">
    <citation type="submission" date="2019-06" db="EMBL/GenBank/DDBJ databases">
        <title>Whole genome shotgun sequence of Cellulomonas gelida NBRC 3748.</title>
        <authorList>
            <person name="Hosoyama A."/>
            <person name="Uohara A."/>
            <person name="Ohji S."/>
            <person name="Ichikawa N."/>
        </authorList>
    </citation>
    <scope>NUCLEOTIDE SEQUENCE [LARGE SCALE GENOMIC DNA]</scope>
    <source>
        <strain evidence="2 3">NBRC 3748</strain>
    </source>
</reference>
<proteinExistence type="predicted"/>